<feature type="domain" description="Retroviral polymerase SH3-like" evidence="6">
    <location>
        <begin position="492"/>
        <end position="554"/>
    </location>
</feature>
<dbReference type="PANTHER" id="PTHR11439">
    <property type="entry name" value="GAG-POL-RELATED RETROTRANSPOSON"/>
    <property type="match status" value="1"/>
</dbReference>
<dbReference type="Pfam" id="PF13976">
    <property type="entry name" value="gag_pre-integrs"/>
    <property type="match status" value="1"/>
</dbReference>
<dbReference type="InterPro" id="IPR025724">
    <property type="entry name" value="GAG-pre-integrase_dom"/>
</dbReference>
<reference evidence="7 8" key="1">
    <citation type="journal article" date="2018" name="PLoS Genet.">
        <title>Population sequencing reveals clonal diversity and ancestral inbreeding in the grapevine cultivar Chardonnay.</title>
        <authorList>
            <person name="Roach M.J."/>
            <person name="Johnson D.L."/>
            <person name="Bohlmann J."/>
            <person name="van Vuuren H.J."/>
            <person name="Jones S.J."/>
            <person name="Pretorius I.S."/>
            <person name="Schmidt S.A."/>
            <person name="Borneman A.R."/>
        </authorList>
    </citation>
    <scope>NUCLEOTIDE SEQUENCE [LARGE SCALE GENOMIC DNA]</scope>
    <source>
        <strain evidence="8">cv. Chardonnay</strain>
        <tissue evidence="7">Leaf</tissue>
    </source>
</reference>
<evidence type="ECO:0000256" key="2">
    <source>
        <dbReference type="SAM" id="MobiDB-lite"/>
    </source>
</evidence>
<evidence type="ECO:0000313" key="7">
    <source>
        <dbReference type="EMBL" id="RVW70777.1"/>
    </source>
</evidence>
<dbReference type="InterPro" id="IPR043502">
    <property type="entry name" value="DNA/RNA_pol_sf"/>
</dbReference>
<keyword evidence="1" id="KW-0378">Hydrolase</keyword>
<keyword evidence="1" id="KW-0645">Protease</keyword>
<accession>A0A438GEZ2</accession>
<evidence type="ECO:0000259" key="3">
    <source>
        <dbReference type="Pfam" id="PF07727"/>
    </source>
</evidence>
<dbReference type="InterPro" id="IPR013103">
    <property type="entry name" value="RVT_2"/>
</dbReference>
<keyword evidence="1" id="KW-0064">Aspartyl protease</keyword>
<dbReference type="InterPro" id="IPR012337">
    <property type="entry name" value="RNaseH-like_sf"/>
</dbReference>
<proteinExistence type="predicted"/>
<dbReference type="Proteomes" id="UP000288805">
    <property type="component" value="Unassembled WGS sequence"/>
</dbReference>
<dbReference type="InterPro" id="IPR057670">
    <property type="entry name" value="SH3_retrovirus"/>
</dbReference>
<gene>
    <name evidence="7" type="primary">POLX_2407</name>
    <name evidence="7" type="ORF">CK203_058048</name>
</gene>
<feature type="domain" description="GAG-pre-integrase" evidence="4">
    <location>
        <begin position="282"/>
        <end position="339"/>
    </location>
</feature>
<sequence>MITSEKLVGSENYLSWSAFVELWFMGQGYENHLITQEADIPEVDRVLWRKIDAQLCSVLWQSPTDLDLSTYIGQIASLKEQFLTVMPLTPDVGAQQTQLDKFFIVLTLIGLRPDLEPIRDQILGSSSVPSLDNVFARLLRISSTQTLPSDSASDSSVLVSQTTSRGGRQWYPRPPRTAHMAQSSDSPLPQPPSSSASQTSQASIASVAQPGNASTCLTHTSSLGPWILDSGASDHLSSNKDLFSSITTTSDLPTVTLANGSQTVAKGPEYGEDDWHRRESQGLYHLTSDSSPAVCISTDAPLLIHNCLGHPSLSKFQKMVPRFSTLSSLPCESCQLGKHTRVSFPKRLNNRAKSPFELVHTDVWGPCRTASTLGFQYFVTFIDDYSRLTMPGNIFQPNLLRYVSSWDLHQSSCAHTPQQNGVAERKNRHLVETTRTLLLHNHVPFRFWGDAVLTACYLINRMPSSVLHDQIPHSLLFPDQPLYFLPPRVFGCTCFVHILTPGQDKLSAKAMKCLFLGYSRLQKGYRCYSLETHRYFISADVTFFEDSPFFFTTSESLPVSEVLPIPIVSPPDAMPPRPLQVYHRRPRVVAPLPFPEAPADSLPIPSASPAPALPSPNDLPIVVRKGTRSTRNPHPIYNFLNYHRLSSPYSAFVSTISSVSLPKSTHEALSHPGWRQAMVDEMAALHSNGTWDLVVLPSDKSTVGCRWVYAVKVGPDGQVDRLKARLVAKGYTQVYGSDYGDTFSPVAKIASVRLLLSIAAMCSWPLYQLDIKNAFLHGDLAEEVYMEQPPGFVAQGSLCIYLVVYVDDIVITGSDQDGIQKLKQHLFTHFQTKDLGKLKYFLGIEIAQSSSGVVLSQRKYALDILEETGMLDCKPVDTPMDPNVKLVPRQGEPLGDPGRYRRLVGKLNYLTITRPDISFPVSVVSQFLQSPCDSHWDAVICILRYIKSTPGQGVLYENKGHTQVVGYTDADWVGSPTDRRSTSGYCVFIGDNLISWKSKKQDVVARSSAEAEYRAMALATCELIWLRHLLQELRFGKDEQMKLICDNQAALHIASNPVFHERTKHIEVDCHFIREKIASGCVATSFVNSNDQLADIFTKSLRGPKIKYICNKLGAYDVYAPA</sequence>
<dbReference type="CDD" id="cd09272">
    <property type="entry name" value="RNase_HI_RT_Ty1"/>
    <property type="match status" value="1"/>
</dbReference>
<dbReference type="EMBL" id="QGNW01000455">
    <property type="protein sequence ID" value="RVW70777.1"/>
    <property type="molecule type" value="Genomic_DNA"/>
</dbReference>
<dbReference type="SUPFAM" id="SSF53098">
    <property type="entry name" value="Ribonuclease H-like"/>
    <property type="match status" value="1"/>
</dbReference>
<dbReference type="Pfam" id="PF22936">
    <property type="entry name" value="Pol_BBD"/>
    <property type="match status" value="1"/>
</dbReference>
<protein>
    <submittedName>
        <fullName evidence="7">Retrovirus-related Pol polyprotein from transposon TNT 1-94</fullName>
    </submittedName>
</protein>
<evidence type="ECO:0000313" key="8">
    <source>
        <dbReference type="Proteomes" id="UP000288805"/>
    </source>
</evidence>
<feature type="compositionally biased region" description="Low complexity" evidence="2">
    <location>
        <begin position="181"/>
        <end position="207"/>
    </location>
</feature>
<dbReference type="Pfam" id="PF25597">
    <property type="entry name" value="SH3_retrovirus"/>
    <property type="match status" value="1"/>
</dbReference>
<dbReference type="GO" id="GO:0003676">
    <property type="term" value="F:nucleic acid binding"/>
    <property type="evidence" value="ECO:0007669"/>
    <property type="project" value="InterPro"/>
</dbReference>
<evidence type="ECO:0000256" key="1">
    <source>
        <dbReference type="ARBA" id="ARBA00022750"/>
    </source>
</evidence>
<name>A0A438GEZ2_VITVI</name>
<evidence type="ECO:0000259" key="4">
    <source>
        <dbReference type="Pfam" id="PF13976"/>
    </source>
</evidence>
<feature type="domain" description="Retrovirus-related Pol polyprotein from transposon TNT 1-94-like beta-barrel" evidence="5">
    <location>
        <begin position="226"/>
        <end position="267"/>
    </location>
</feature>
<dbReference type="PANTHER" id="PTHR11439:SF484">
    <property type="entry name" value="REVERSE TRANSCRIPTASE TY1_COPIA-TYPE DOMAIN-CONTAINING PROTEIN"/>
    <property type="match status" value="1"/>
</dbReference>
<comment type="caution">
    <text evidence="7">The sequence shown here is derived from an EMBL/GenBank/DDBJ whole genome shotgun (WGS) entry which is preliminary data.</text>
</comment>
<feature type="region of interest" description="Disordered" evidence="2">
    <location>
        <begin position="146"/>
        <end position="207"/>
    </location>
</feature>
<organism evidence="7 8">
    <name type="scientific">Vitis vinifera</name>
    <name type="common">Grape</name>
    <dbReference type="NCBI Taxonomy" id="29760"/>
    <lineage>
        <taxon>Eukaryota</taxon>
        <taxon>Viridiplantae</taxon>
        <taxon>Streptophyta</taxon>
        <taxon>Embryophyta</taxon>
        <taxon>Tracheophyta</taxon>
        <taxon>Spermatophyta</taxon>
        <taxon>Magnoliopsida</taxon>
        <taxon>eudicotyledons</taxon>
        <taxon>Gunneridae</taxon>
        <taxon>Pentapetalae</taxon>
        <taxon>rosids</taxon>
        <taxon>Vitales</taxon>
        <taxon>Vitaceae</taxon>
        <taxon>Viteae</taxon>
        <taxon>Vitis</taxon>
    </lineage>
</organism>
<dbReference type="SUPFAM" id="SSF56672">
    <property type="entry name" value="DNA/RNA polymerases"/>
    <property type="match status" value="1"/>
</dbReference>
<dbReference type="InterPro" id="IPR054722">
    <property type="entry name" value="PolX-like_BBD"/>
</dbReference>
<dbReference type="Pfam" id="PF07727">
    <property type="entry name" value="RVT_2"/>
    <property type="match status" value="2"/>
</dbReference>
<dbReference type="Gene3D" id="3.30.420.10">
    <property type="entry name" value="Ribonuclease H-like superfamily/Ribonuclease H"/>
    <property type="match status" value="2"/>
</dbReference>
<dbReference type="GO" id="GO:0004190">
    <property type="term" value="F:aspartic-type endopeptidase activity"/>
    <property type="evidence" value="ECO:0007669"/>
    <property type="project" value="UniProtKB-KW"/>
</dbReference>
<dbReference type="InterPro" id="IPR036397">
    <property type="entry name" value="RNaseH_sf"/>
</dbReference>
<feature type="domain" description="Reverse transcriptase Ty1/copia-type" evidence="3">
    <location>
        <begin position="797"/>
        <end position="880"/>
    </location>
</feature>
<dbReference type="AlphaFoldDB" id="A0A438GEZ2"/>
<evidence type="ECO:0000259" key="6">
    <source>
        <dbReference type="Pfam" id="PF25597"/>
    </source>
</evidence>
<feature type="compositionally biased region" description="Low complexity" evidence="2">
    <location>
        <begin position="149"/>
        <end position="160"/>
    </location>
</feature>
<feature type="domain" description="Reverse transcriptase Ty1/copia-type" evidence="3">
    <location>
        <begin position="688"/>
        <end position="795"/>
    </location>
</feature>
<evidence type="ECO:0000259" key="5">
    <source>
        <dbReference type="Pfam" id="PF22936"/>
    </source>
</evidence>